<comment type="caution">
    <text evidence="3">The sequence shown here is derived from an EMBL/GenBank/DDBJ whole genome shotgun (WGS) entry which is preliminary data.</text>
</comment>
<dbReference type="Proteomes" id="UP000518300">
    <property type="component" value="Unassembled WGS sequence"/>
</dbReference>
<gene>
    <name evidence="3" type="ORF">HG543_04440</name>
</gene>
<proteinExistence type="predicted"/>
<name>A0A848LCW2_9BACT</name>
<feature type="region of interest" description="Disordered" evidence="1">
    <location>
        <begin position="33"/>
        <end position="57"/>
    </location>
</feature>
<protein>
    <recommendedName>
        <fullName evidence="5">Porin</fullName>
    </recommendedName>
</protein>
<evidence type="ECO:0000256" key="1">
    <source>
        <dbReference type="SAM" id="MobiDB-lite"/>
    </source>
</evidence>
<dbReference type="EMBL" id="JABBJJ010000013">
    <property type="protein sequence ID" value="NMO14111.1"/>
    <property type="molecule type" value="Genomic_DNA"/>
</dbReference>
<reference evidence="3 4" key="1">
    <citation type="submission" date="2020-04" db="EMBL/GenBank/DDBJ databases">
        <title>Draft genome of Pyxidicoccus fallax type strain.</title>
        <authorList>
            <person name="Whitworth D.E."/>
        </authorList>
    </citation>
    <scope>NUCLEOTIDE SEQUENCE [LARGE SCALE GENOMIC DNA]</scope>
    <source>
        <strain evidence="3 4">DSM 14698</strain>
    </source>
</reference>
<organism evidence="3 4">
    <name type="scientific">Pyxidicoccus fallax</name>
    <dbReference type="NCBI Taxonomy" id="394095"/>
    <lineage>
        <taxon>Bacteria</taxon>
        <taxon>Pseudomonadati</taxon>
        <taxon>Myxococcota</taxon>
        <taxon>Myxococcia</taxon>
        <taxon>Myxococcales</taxon>
        <taxon>Cystobacterineae</taxon>
        <taxon>Myxococcaceae</taxon>
        <taxon>Pyxidicoccus</taxon>
    </lineage>
</organism>
<feature type="chain" id="PRO_5032979973" description="Porin" evidence="2">
    <location>
        <begin position="34"/>
        <end position="441"/>
    </location>
</feature>
<accession>A0A848LCW2</accession>
<keyword evidence="4" id="KW-1185">Reference proteome</keyword>
<evidence type="ECO:0000313" key="3">
    <source>
        <dbReference type="EMBL" id="NMO14111.1"/>
    </source>
</evidence>
<feature type="signal peptide" evidence="2">
    <location>
        <begin position="1"/>
        <end position="33"/>
    </location>
</feature>
<dbReference type="SUPFAM" id="SSF56935">
    <property type="entry name" value="Porins"/>
    <property type="match status" value="1"/>
</dbReference>
<sequence>MPRTPVRHSSRPLSPLHLSPLCLALLAAPMAHAEGAEQPPAAATPPPPSAAAQSTPAAPEAPLVRVYGTLNPRVVVGNSALESFTQQTMVAVTAAGNHALATKPEHDRFSFQVQQTRFGIWVNEKGAFRGQVELDFVDFAKATPTVQANPRLRIARADWKVTPEDTLSIGQDWDLVAPLAPYTLNLVGALFQGGNEGFMRLQVRYLHTGPHSEVGAAIGFPGANPTARDSQLELGLPTFAVRGAVLFGKSRVGVSALATRLTFAGTGGAEDREALAAHADVFGEWVPFASTTLRVELNVGQNTANLGMLSLPQGSFAADNRGVSGFVSARHTLSERHVVYASAGFARMLTLDRVVPAYGYAPAPDGSVPALGSGTLSGTGPGLLRNGSVRVGYEYRPSPSLALVVEPFFLNTRHALQAVDVGRVQGSTSAAGLETGMMFTF</sequence>
<dbReference type="AlphaFoldDB" id="A0A848LCW2"/>
<evidence type="ECO:0000256" key="2">
    <source>
        <dbReference type="SAM" id="SignalP"/>
    </source>
</evidence>
<keyword evidence="2" id="KW-0732">Signal</keyword>
<evidence type="ECO:0008006" key="5">
    <source>
        <dbReference type="Google" id="ProtNLM"/>
    </source>
</evidence>
<evidence type="ECO:0000313" key="4">
    <source>
        <dbReference type="Proteomes" id="UP000518300"/>
    </source>
</evidence>